<name>A0A8J4DMB5_9ACTN</name>
<gene>
    <name evidence="2" type="ORF">Sya03_53520</name>
</gene>
<dbReference type="AlphaFoldDB" id="A0A8J4DMB5"/>
<feature type="domain" description="Methyltransferase type 11" evidence="1">
    <location>
        <begin position="133"/>
        <end position="181"/>
    </location>
</feature>
<dbReference type="InterPro" id="IPR013216">
    <property type="entry name" value="Methyltransf_11"/>
</dbReference>
<dbReference type="Proteomes" id="UP000652013">
    <property type="component" value="Unassembled WGS sequence"/>
</dbReference>
<protein>
    <recommendedName>
        <fullName evidence="1">Methyltransferase type 11 domain-containing protein</fullName>
    </recommendedName>
</protein>
<comment type="caution">
    <text evidence="2">The sequence shown here is derived from an EMBL/GenBank/DDBJ whole genome shotgun (WGS) entry which is preliminary data.</text>
</comment>
<dbReference type="GO" id="GO:0008757">
    <property type="term" value="F:S-adenosylmethionine-dependent methyltransferase activity"/>
    <property type="evidence" value="ECO:0007669"/>
    <property type="project" value="InterPro"/>
</dbReference>
<dbReference type="Pfam" id="PF08241">
    <property type="entry name" value="Methyltransf_11"/>
    <property type="match status" value="1"/>
</dbReference>
<dbReference type="EMBL" id="BOOY01000037">
    <property type="protein sequence ID" value="GIJ06000.1"/>
    <property type="molecule type" value="Genomic_DNA"/>
</dbReference>
<organism evidence="2 3">
    <name type="scientific">Spirilliplanes yamanashiensis</name>
    <dbReference type="NCBI Taxonomy" id="42233"/>
    <lineage>
        <taxon>Bacteria</taxon>
        <taxon>Bacillati</taxon>
        <taxon>Actinomycetota</taxon>
        <taxon>Actinomycetes</taxon>
        <taxon>Micromonosporales</taxon>
        <taxon>Micromonosporaceae</taxon>
        <taxon>Spirilliplanes</taxon>
    </lineage>
</organism>
<dbReference type="InterPro" id="IPR029063">
    <property type="entry name" value="SAM-dependent_MTases_sf"/>
</dbReference>
<sequence length="287" mass="31031">MSVTIPAPPANPLERVLACPRCRGELDADLRCTACGAAGHRQGRRLHFGGFGEAELRSDPLNRLKETAKQRLGKLYPAAISALAPVLTRDFVRPFLRSFDLDAQLVVDLGCGTNRYDPRVACVDGGSYANVDLVTDLRALPLRDGAVDGVVSVAVLEHVPDPAAHVREMHRVLAPGGRVLCFVPFMQPFHASPHDYQRYTNAGLATLFGDFAAVDVRVGAGPTSGLLWVLQEWLALALSFGSRRLYRALVPLMWVLSPLKIVDVLLARHPEAGVLASGFVVEARKGA</sequence>
<dbReference type="SUPFAM" id="SSF53335">
    <property type="entry name" value="S-adenosyl-L-methionine-dependent methyltransferases"/>
    <property type="match status" value="1"/>
</dbReference>
<reference evidence="2" key="1">
    <citation type="submission" date="2021-01" db="EMBL/GenBank/DDBJ databases">
        <title>Whole genome shotgun sequence of Spirilliplanes yamanashiensis NBRC 15828.</title>
        <authorList>
            <person name="Komaki H."/>
            <person name="Tamura T."/>
        </authorList>
    </citation>
    <scope>NUCLEOTIDE SEQUENCE</scope>
    <source>
        <strain evidence="2">NBRC 15828</strain>
    </source>
</reference>
<evidence type="ECO:0000313" key="3">
    <source>
        <dbReference type="Proteomes" id="UP000652013"/>
    </source>
</evidence>
<keyword evidence="3" id="KW-1185">Reference proteome</keyword>
<dbReference type="Gene3D" id="3.40.50.150">
    <property type="entry name" value="Vaccinia Virus protein VP39"/>
    <property type="match status" value="1"/>
</dbReference>
<accession>A0A8J4DMB5</accession>
<proteinExistence type="predicted"/>
<evidence type="ECO:0000313" key="2">
    <source>
        <dbReference type="EMBL" id="GIJ06000.1"/>
    </source>
</evidence>
<dbReference type="CDD" id="cd02440">
    <property type="entry name" value="AdoMet_MTases"/>
    <property type="match status" value="1"/>
</dbReference>
<evidence type="ECO:0000259" key="1">
    <source>
        <dbReference type="Pfam" id="PF08241"/>
    </source>
</evidence>